<evidence type="ECO:0008006" key="4">
    <source>
        <dbReference type="Google" id="ProtNLM"/>
    </source>
</evidence>
<accession>A0A9W8I3D7</accession>
<sequence>MPRSRGSGRSMRSTAPPSRSAHTAAAPPPAAHHAPSAAPSNAGAPQMGMFGQMVTTAAGVAVGSAVGHTMANAVSGIFGGGSSEAPAQEQQQQQQVPMQQQASSFNDPMARSCDMDAKAFTRCLESTNNDMSACQYYLDALKACQAFRTSNSF</sequence>
<gene>
    <name evidence="2" type="ORF">H4R20_002660</name>
</gene>
<feature type="region of interest" description="Disordered" evidence="1">
    <location>
        <begin position="73"/>
        <end position="108"/>
    </location>
</feature>
<protein>
    <recommendedName>
        <fullName evidence="4">CHCH domain-containing protein</fullName>
    </recommendedName>
</protein>
<comment type="caution">
    <text evidence="2">The sequence shown here is derived from an EMBL/GenBank/DDBJ whole genome shotgun (WGS) entry which is preliminary data.</text>
</comment>
<dbReference type="GO" id="GO:0005739">
    <property type="term" value="C:mitochondrion"/>
    <property type="evidence" value="ECO:0007669"/>
    <property type="project" value="TreeGrafter"/>
</dbReference>
<dbReference type="OrthoDB" id="1106148at2759"/>
<dbReference type="InterPro" id="IPR009069">
    <property type="entry name" value="Cys_alpha_HP_mot_SF"/>
</dbReference>
<dbReference type="SUPFAM" id="SSF47072">
    <property type="entry name" value="Cysteine alpha-hairpin motif"/>
    <property type="match status" value="1"/>
</dbReference>
<dbReference type="GO" id="GO:0007005">
    <property type="term" value="P:mitochondrion organization"/>
    <property type="evidence" value="ECO:0007669"/>
    <property type="project" value="InterPro"/>
</dbReference>
<dbReference type="EMBL" id="JANBUO010000451">
    <property type="protein sequence ID" value="KAJ2804027.1"/>
    <property type="molecule type" value="Genomic_DNA"/>
</dbReference>
<evidence type="ECO:0000313" key="2">
    <source>
        <dbReference type="EMBL" id="KAJ2804027.1"/>
    </source>
</evidence>
<dbReference type="PANTHER" id="PTHR13523">
    <property type="entry name" value="COILED-COIL-HELIX-COILED-COIL-HELIX DOMAIN CONTAINING 2/NUR77"/>
    <property type="match status" value="1"/>
</dbReference>
<reference evidence="2" key="1">
    <citation type="submission" date="2022-07" db="EMBL/GenBank/DDBJ databases">
        <title>Phylogenomic reconstructions and comparative analyses of Kickxellomycotina fungi.</title>
        <authorList>
            <person name="Reynolds N.K."/>
            <person name="Stajich J.E."/>
            <person name="Barry K."/>
            <person name="Grigoriev I.V."/>
            <person name="Crous P."/>
            <person name="Smith M.E."/>
        </authorList>
    </citation>
    <scope>NUCLEOTIDE SEQUENCE</scope>
    <source>
        <strain evidence="2">NRRL 1565</strain>
    </source>
</reference>
<dbReference type="PANTHER" id="PTHR13523:SF2">
    <property type="entry name" value="COILED-COIL-HELIX-COILED-COIL-HELIX DOMAIN CONTAINING 2, ISOFORM A-RELATED"/>
    <property type="match status" value="1"/>
</dbReference>
<keyword evidence="3" id="KW-1185">Reference proteome</keyword>
<dbReference type="Proteomes" id="UP001140094">
    <property type="component" value="Unassembled WGS sequence"/>
</dbReference>
<organism evidence="2 3">
    <name type="scientific">Coemansia guatemalensis</name>
    <dbReference type="NCBI Taxonomy" id="2761395"/>
    <lineage>
        <taxon>Eukaryota</taxon>
        <taxon>Fungi</taxon>
        <taxon>Fungi incertae sedis</taxon>
        <taxon>Zoopagomycota</taxon>
        <taxon>Kickxellomycotina</taxon>
        <taxon>Kickxellomycetes</taxon>
        <taxon>Kickxellales</taxon>
        <taxon>Kickxellaceae</taxon>
        <taxon>Coemansia</taxon>
    </lineage>
</organism>
<dbReference type="AlphaFoldDB" id="A0A9W8I3D7"/>
<feature type="compositionally biased region" description="Low complexity" evidence="1">
    <location>
        <begin position="1"/>
        <end position="45"/>
    </location>
</feature>
<dbReference type="InterPro" id="IPR055304">
    <property type="entry name" value="CHCHD2/10-like"/>
</dbReference>
<dbReference type="GO" id="GO:0005634">
    <property type="term" value="C:nucleus"/>
    <property type="evidence" value="ECO:0007669"/>
    <property type="project" value="TreeGrafter"/>
</dbReference>
<name>A0A9W8I3D7_9FUNG</name>
<proteinExistence type="predicted"/>
<evidence type="ECO:0000256" key="1">
    <source>
        <dbReference type="SAM" id="MobiDB-lite"/>
    </source>
</evidence>
<evidence type="ECO:0000313" key="3">
    <source>
        <dbReference type="Proteomes" id="UP001140094"/>
    </source>
</evidence>
<feature type="compositionally biased region" description="Low complexity" evidence="1">
    <location>
        <begin position="88"/>
        <end position="101"/>
    </location>
</feature>
<feature type="region of interest" description="Disordered" evidence="1">
    <location>
        <begin position="1"/>
        <end position="47"/>
    </location>
</feature>